<feature type="domain" description="CCHC-type" evidence="2">
    <location>
        <begin position="216"/>
        <end position="232"/>
    </location>
</feature>
<feature type="non-terminal residue" evidence="3">
    <location>
        <position position="1"/>
    </location>
</feature>
<organism evidence="4">
    <name type="scientific">Camponotus floridanus</name>
    <name type="common">Florida carpenter ant</name>
    <dbReference type="NCBI Taxonomy" id="104421"/>
    <lineage>
        <taxon>Eukaryota</taxon>
        <taxon>Metazoa</taxon>
        <taxon>Ecdysozoa</taxon>
        <taxon>Arthropoda</taxon>
        <taxon>Hexapoda</taxon>
        <taxon>Insecta</taxon>
        <taxon>Pterygota</taxon>
        <taxon>Neoptera</taxon>
        <taxon>Endopterygota</taxon>
        <taxon>Hymenoptera</taxon>
        <taxon>Apocrita</taxon>
        <taxon>Aculeata</taxon>
        <taxon>Formicoidea</taxon>
        <taxon>Formicidae</taxon>
        <taxon>Formicinae</taxon>
        <taxon>Camponotus</taxon>
    </lineage>
</organism>
<evidence type="ECO:0000313" key="4">
    <source>
        <dbReference type="Proteomes" id="UP000000311"/>
    </source>
</evidence>
<protein>
    <recommendedName>
        <fullName evidence="2">CCHC-type domain-containing protein</fullName>
    </recommendedName>
</protein>
<dbReference type="OMA" id="THRINNC"/>
<dbReference type="EMBL" id="GL444133">
    <property type="protein sequence ID" value="EFN61255.1"/>
    <property type="molecule type" value="Genomic_DNA"/>
</dbReference>
<dbReference type="InterPro" id="IPR036875">
    <property type="entry name" value="Znf_CCHC_sf"/>
</dbReference>
<dbReference type="GO" id="GO:0008270">
    <property type="term" value="F:zinc ion binding"/>
    <property type="evidence" value="ECO:0007669"/>
    <property type="project" value="InterPro"/>
</dbReference>
<reference evidence="3 4" key="1">
    <citation type="journal article" date="2010" name="Science">
        <title>Genomic comparison of the ants Camponotus floridanus and Harpegnathos saltator.</title>
        <authorList>
            <person name="Bonasio R."/>
            <person name="Zhang G."/>
            <person name="Ye C."/>
            <person name="Mutti N.S."/>
            <person name="Fang X."/>
            <person name="Qin N."/>
            <person name="Donahue G."/>
            <person name="Yang P."/>
            <person name="Li Q."/>
            <person name="Li C."/>
            <person name="Zhang P."/>
            <person name="Huang Z."/>
            <person name="Berger S.L."/>
            <person name="Reinberg D."/>
            <person name="Wang J."/>
            <person name="Liebig J."/>
        </authorList>
    </citation>
    <scope>NUCLEOTIDE SEQUENCE [LARGE SCALE GENOMIC DNA]</scope>
    <source>
        <strain evidence="4">C129</strain>
    </source>
</reference>
<gene>
    <name evidence="3" type="ORF">EAG_08358</name>
</gene>
<feature type="compositionally biased region" description="Basic residues" evidence="1">
    <location>
        <begin position="1"/>
        <end position="11"/>
    </location>
</feature>
<feature type="domain" description="CCHC-type" evidence="2">
    <location>
        <begin position="193"/>
        <end position="209"/>
    </location>
</feature>
<dbReference type="GO" id="GO:0003676">
    <property type="term" value="F:nucleic acid binding"/>
    <property type="evidence" value="ECO:0007669"/>
    <property type="project" value="InterPro"/>
</dbReference>
<evidence type="ECO:0000256" key="1">
    <source>
        <dbReference type="SAM" id="MobiDB-lite"/>
    </source>
</evidence>
<dbReference type="SUPFAM" id="SSF57756">
    <property type="entry name" value="Retrovirus zinc finger-like domains"/>
    <property type="match status" value="1"/>
</dbReference>
<dbReference type="SMART" id="SM00343">
    <property type="entry name" value="ZnF_C2HC"/>
    <property type="match status" value="2"/>
</dbReference>
<dbReference type="OrthoDB" id="7554581at2759"/>
<dbReference type="Gene3D" id="4.10.60.10">
    <property type="entry name" value="Zinc finger, CCHC-type"/>
    <property type="match status" value="1"/>
</dbReference>
<proteinExistence type="predicted"/>
<dbReference type="Proteomes" id="UP000000311">
    <property type="component" value="Unassembled WGS sequence"/>
</dbReference>
<feature type="region of interest" description="Disordered" evidence="1">
    <location>
        <begin position="1"/>
        <end position="25"/>
    </location>
</feature>
<evidence type="ECO:0000313" key="3">
    <source>
        <dbReference type="EMBL" id="EFN61255.1"/>
    </source>
</evidence>
<dbReference type="AlphaFoldDB" id="E2AZ83"/>
<accession>E2AZ83</accession>
<keyword evidence="4" id="KW-1185">Reference proteome</keyword>
<feature type="non-terminal residue" evidence="3">
    <location>
        <position position="247"/>
    </location>
</feature>
<evidence type="ECO:0000259" key="2">
    <source>
        <dbReference type="SMART" id="SM00343"/>
    </source>
</evidence>
<sequence>GSAQKNKRNTSRSRNDRSQTRIKKVPKTAAVTITAREGISYAEILRQAREKISLPTMGIDSSKIRKGINGGLIIEISGEENTAKAANLVARLKEVLPDRDKIRIAQPTTMADLKISGLDDSVTMQEVVEIIASMDTCNPDNIKAGDIRWMPNGLGNIWVRCPVSTANKVAATGKFKVGWTIARVEILPSRPLQCYRCWNYGHVRYSCTSAVDRSSHCYRCGSSTHRINNCKAPTPHCIICEEKGNKA</sequence>
<dbReference type="InterPro" id="IPR001878">
    <property type="entry name" value="Znf_CCHC"/>
</dbReference>
<dbReference type="InParanoid" id="E2AZ83"/>
<name>E2AZ83_CAMFO</name>